<sequence>MEIITDISQPLALPRPVVTIGTFDGVHRGHQAILHKMKEIAAGCNGSPVVVTFHPHPRLVLGQHVYLLSTREEKRVAFAESGVAHLIEIPFTREFAKLSAEEFIQLIAQKIRPEVLVIGYDHGFGRDRSGSIEHLFHFGNTLGFKVVQVEELIVDRHHVSSSVIRWLLQEGDAGEAARLLGREYSISGQVIRGNQIGKLIGYPTANLYVDDPDKLIPSMGVYASRVICRGKLYNGMTNIGMRPTINAHKLTIETNIFGFDDDIYYETITVKLVKRIRNEKKFGNLDILKNQLRNDQQTALEILGGSV</sequence>
<dbReference type="EMBL" id="DF968182">
    <property type="protein sequence ID" value="GAP41901.1"/>
    <property type="molecule type" value="Genomic_DNA"/>
</dbReference>
<dbReference type="RefSeq" id="WP_062036751.1">
    <property type="nucleotide sequence ID" value="NZ_DF968182.1"/>
</dbReference>
<keyword evidence="7 15" id="KW-0548">Nucleotidyltransferase</keyword>
<dbReference type="GO" id="GO:0005524">
    <property type="term" value="F:ATP binding"/>
    <property type="evidence" value="ECO:0007669"/>
    <property type="project" value="UniProtKB-UniRule"/>
</dbReference>
<proteinExistence type="inferred from homology"/>
<evidence type="ECO:0000256" key="12">
    <source>
        <dbReference type="ARBA" id="ARBA00023268"/>
    </source>
</evidence>
<evidence type="ECO:0000256" key="6">
    <source>
        <dbReference type="ARBA" id="ARBA00022679"/>
    </source>
</evidence>
<dbReference type="UniPathway" id="UPA00277">
    <property type="reaction ID" value="UER00407"/>
</dbReference>
<evidence type="ECO:0000256" key="11">
    <source>
        <dbReference type="ARBA" id="ARBA00022840"/>
    </source>
</evidence>
<dbReference type="SUPFAM" id="SSF82114">
    <property type="entry name" value="Riboflavin kinase-like"/>
    <property type="match status" value="1"/>
</dbReference>
<dbReference type="Gene3D" id="2.40.30.30">
    <property type="entry name" value="Riboflavin kinase-like"/>
    <property type="match status" value="1"/>
</dbReference>
<keyword evidence="18" id="KW-1185">Reference proteome</keyword>
<keyword evidence="10 15" id="KW-0274">FAD</keyword>
<dbReference type="Pfam" id="PF01687">
    <property type="entry name" value="Flavokinase"/>
    <property type="match status" value="1"/>
</dbReference>
<evidence type="ECO:0000256" key="1">
    <source>
        <dbReference type="ARBA" id="ARBA00002121"/>
    </source>
</evidence>
<dbReference type="NCBIfam" id="NF004162">
    <property type="entry name" value="PRK05627.1-5"/>
    <property type="match status" value="1"/>
</dbReference>
<dbReference type="Pfam" id="PF06574">
    <property type="entry name" value="FAD_syn"/>
    <property type="match status" value="1"/>
</dbReference>
<dbReference type="EC" id="2.7.7.2" evidence="15"/>
<dbReference type="FunFam" id="3.40.50.620:FF:000021">
    <property type="entry name" value="Riboflavin biosynthesis protein"/>
    <property type="match status" value="1"/>
</dbReference>
<evidence type="ECO:0000256" key="7">
    <source>
        <dbReference type="ARBA" id="ARBA00022695"/>
    </source>
</evidence>
<dbReference type="NCBIfam" id="TIGR00083">
    <property type="entry name" value="ribF"/>
    <property type="match status" value="1"/>
</dbReference>
<evidence type="ECO:0000256" key="15">
    <source>
        <dbReference type="PIRNR" id="PIRNR004491"/>
    </source>
</evidence>
<evidence type="ECO:0000256" key="14">
    <source>
        <dbReference type="ARBA" id="ARBA00049494"/>
    </source>
</evidence>
<comment type="similarity">
    <text evidence="15">Belongs to the ribF family.</text>
</comment>
<keyword evidence="5 15" id="KW-0288">FMN</keyword>
<dbReference type="GO" id="GO:0003919">
    <property type="term" value="F:FMN adenylyltransferase activity"/>
    <property type="evidence" value="ECO:0007669"/>
    <property type="project" value="UniProtKB-UniRule"/>
</dbReference>
<protein>
    <recommendedName>
        <fullName evidence="15">Riboflavin biosynthesis protein</fullName>
    </recommendedName>
    <domain>
        <recommendedName>
            <fullName evidence="15">Riboflavin kinase</fullName>
            <ecNumber evidence="15">2.7.1.26</ecNumber>
        </recommendedName>
        <alternativeName>
            <fullName evidence="15">Flavokinase</fullName>
        </alternativeName>
    </domain>
    <domain>
        <recommendedName>
            <fullName evidence="15">FMN adenylyltransferase</fullName>
            <ecNumber evidence="15">2.7.7.2</ecNumber>
        </recommendedName>
        <alternativeName>
            <fullName evidence="15">FAD pyrophosphorylase</fullName>
        </alternativeName>
        <alternativeName>
            <fullName evidence="15">FAD synthase</fullName>
        </alternativeName>
    </domain>
</protein>
<evidence type="ECO:0000259" key="16">
    <source>
        <dbReference type="SMART" id="SM00904"/>
    </source>
</evidence>
<dbReference type="AlphaFoldDB" id="A0A0S7BNY8"/>
<keyword evidence="4 15" id="KW-0285">Flavoprotein</keyword>
<dbReference type="OrthoDB" id="9803667at2"/>
<dbReference type="Proteomes" id="UP000053091">
    <property type="component" value="Unassembled WGS sequence"/>
</dbReference>
<accession>A0A0S7BNY8</accession>
<evidence type="ECO:0000313" key="17">
    <source>
        <dbReference type="EMBL" id="GAP41901.1"/>
    </source>
</evidence>
<dbReference type="InterPro" id="IPR015864">
    <property type="entry name" value="FAD_synthase"/>
</dbReference>
<dbReference type="GO" id="GO:0006747">
    <property type="term" value="P:FAD biosynthetic process"/>
    <property type="evidence" value="ECO:0007669"/>
    <property type="project" value="UniProtKB-UniRule"/>
</dbReference>
<dbReference type="PIRSF" id="PIRSF004491">
    <property type="entry name" value="FAD_Synth"/>
    <property type="match status" value="1"/>
</dbReference>
<dbReference type="SMART" id="SM00904">
    <property type="entry name" value="Flavokinase"/>
    <property type="match status" value="1"/>
</dbReference>
<dbReference type="SUPFAM" id="SSF52374">
    <property type="entry name" value="Nucleotidylyl transferase"/>
    <property type="match status" value="1"/>
</dbReference>
<reference evidence="17" key="1">
    <citation type="journal article" date="2015" name="Genome Announc.">
        <title>Draft Genome Sequence of Bacteroidales Strain TBC1, a Novel Isolate from a Methanogenic Wastewater Treatment System.</title>
        <authorList>
            <person name="Tourlousse D.M."/>
            <person name="Matsuura N."/>
            <person name="Sun L."/>
            <person name="Toyonaga M."/>
            <person name="Kuroda K."/>
            <person name="Ohashi A."/>
            <person name="Cruz R."/>
            <person name="Yamaguchi T."/>
            <person name="Sekiguchi Y."/>
        </authorList>
    </citation>
    <scope>NUCLEOTIDE SEQUENCE [LARGE SCALE GENOMIC DNA]</scope>
    <source>
        <strain evidence="17">TBC1</strain>
    </source>
</reference>
<dbReference type="EC" id="2.7.1.26" evidence="15"/>
<dbReference type="InterPro" id="IPR023465">
    <property type="entry name" value="Riboflavin_kinase_dom_sf"/>
</dbReference>
<dbReference type="InterPro" id="IPR015865">
    <property type="entry name" value="Riboflavin_kinase_bac/euk"/>
</dbReference>
<dbReference type="PANTHER" id="PTHR22749">
    <property type="entry name" value="RIBOFLAVIN KINASE/FMN ADENYLYLTRANSFERASE"/>
    <property type="match status" value="1"/>
</dbReference>
<dbReference type="InterPro" id="IPR023468">
    <property type="entry name" value="Riboflavin_kinase"/>
</dbReference>
<dbReference type="GO" id="GO:0008531">
    <property type="term" value="F:riboflavin kinase activity"/>
    <property type="evidence" value="ECO:0007669"/>
    <property type="project" value="UniProtKB-UniRule"/>
</dbReference>
<comment type="pathway">
    <text evidence="3 15">Cofactor biosynthesis; FMN biosynthesis; FMN from riboflavin (ATP route): step 1/1.</text>
</comment>
<evidence type="ECO:0000256" key="3">
    <source>
        <dbReference type="ARBA" id="ARBA00005201"/>
    </source>
</evidence>
<evidence type="ECO:0000256" key="13">
    <source>
        <dbReference type="ARBA" id="ARBA00047880"/>
    </source>
</evidence>
<gene>
    <name evidence="17" type="ORF">TBC1_1127</name>
</gene>
<keyword evidence="9 15" id="KW-0418">Kinase</keyword>
<dbReference type="GO" id="GO:0009398">
    <property type="term" value="P:FMN biosynthetic process"/>
    <property type="evidence" value="ECO:0007669"/>
    <property type="project" value="UniProtKB-UniRule"/>
</dbReference>
<keyword evidence="11 15" id="KW-0067">ATP-binding</keyword>
<keyword evidence="6 15" id="KW-0808">Transferase</keyword>
<dbReference type="CDD" id="cd02064">
    <property type="entry name" value="FAD_synthetase_N"/>
    <property type="match status" value="1"/>
</dbReference>
<dbReference type="InterPro" id="IPR014729">
    <property type="entry name" value="Rossmann-like_a/b/a_fold"/>
</dbReference>
<evidence type="ECO:0000256" key="10">
    <source>
        <dbReference type="ARBA" id="ARBA00022827"/>
    </source>
</evidence>
<evidence type="ECO:0000256" key="9">
    <source>
        <dbReference type="ARBA" id="ARBA00022777"/>
    </source>
</evidence>
<dbReference type="PATRIC" id="fig|1678841.3.peg.28"/>
<dbReference type="UniPathway" id="UPA00276">
    <property type="reaction ID" value="UER00406"/>
</dbReference>
<feature type="domain" description="Riboflavin kinase" evidence="16">
    <location>
        <begin position="179"/>
        <end position="304"/>
    </location>
</feature>
<name>A0A0S7BNY8_9BACT</name>
<dbReference type="InterPro" id="IPR002606">
    <property type="entry name" value="Riboflavin_kinase_bac"/>
</dbReference>
<dbReference type="STRING" id="1678841.TBC1_1127"/>
<comment type="catalytic activity">
    <reaction evidence="14 15">
        <text>FMN + ATP + H(+) = FAD + diphosphate</text>
        <dbReference type="Rhea" id="RHEA:17237"/>
        <dbReference type="ChEBI" id="CHEBI:15378"/>
        <dbReference type="ChEBI" id="CHEBI:30616"/>
        <dbReference type="ChEBI" id="CHEBI:33019"/>
        <dbReference type="ChEBI" id="CHEBI:57692"/>
        <dbReference type="ChEBI" id="CHEBI:58210"/>
        <dbReference type="EC" id="2.7.7.2"/>
    </reaction>
</comment>
<evidence type="ECO:0000256" key="5">
    <source>
        <dbReference type="ARBA" id="ARBA00022643"/>
    </source>
</evidence>
<comment type="catalytic activity">
    <reaction evidence="13 15">
        <text>riboflavin + ATP = FMN + ADP + H(+)</text>
        <dbReference type="Rhea" id="RHEA:14357"/>
        <dbReference type="ChEBI" id="CHEBI:15378"/>
        <dbReference type="ChEBI" id="CHEBI:30616"/>
        <dbReference type="ChEBI" id="CHEBI:57986"/>
        <dbReference type="ChEBI" id="CHEBI:58210"/>
        <dbReference type="ChEBI" id="CHEBI:456216"/>
        <dbReference type="EC" id="2.7.1.26"/>
    </reaction>
</comment>
<evidence type="ECO:0000256" key="4">
    <source>
        <dbReference type="ARBA" id="ARBA00022630"/>
    </source>
</evidence>
<dbReference type="PANTHER" id="PTHR22749:SF6">
    <property type="entry name" value="RIBOFLAVIN KINASE"/>
    <property type="match status" value="1"/>
</dbReference>
<keyword evidence="8 15" id="KW-0547">Nucleotide-binding</keyword>
<dbReference type="Gene3D" id="3.40.50.620">
    <property type="entry name" value="HUPs"/>
    <property type="match status" value="1"/>
</dbReference>
<evidence type="ECO:0000313" key="18">
    <source>
        <dbReference type="Proteomes" id="UP000053091"/>
    </source>
</evidence>
<organism evidence="17">
    <name type="scientific">Lentimicrobium saccharophilum</name>
    <dbReference type="NCBI Taxonomy" id="1678841"/>
    <lineage>
        <taxon>Bacteria</taxon>
        <taxon>Pseudomonadati</taxon>
        <taxon>Bacteroidota</taxon>
        <taxon>Bacteroidia</taxon>
        <taxon>Bacteroidales</taxon>
        <taxon>Lentimicrobiaceae</taxon>
        <taxon>Lentimicrobium</taxon>
    </lineage>
</organism>
<keyword evidence="12" id="KW-0511">Multifunctional enzyme</keyword>
<dbReference type="GO" id="GO:0009231">
    <property type="term" value="P:riboflavin biosynthetic process"/>
    <property type="evidence" value="ECO:0007669"/>
    <property type="project" value="InterPro"/>
</dbReference>
<comment type="function">
    <text evidence="1">Catalyzes the phosphorylation of riboflavin to FMN followed by the adenylation of FMN to FAD.</text>
</comment>
<comment type="pathway">
    <text evidence="2 15">Cofactor biosynthesis; FAD biosynthesis; FAD from FMN: step 1/1.</text>
</comment>
<evidence type="ECO:0000256" key="8">
    <source>
        <dbReference type="ARBA" id="ARBA00022741"/>
    </source>
</evidence>
<evidence type="ECO:0000256" key="2">
    <source>
        <dbReference type="ARBA" id="ARBA00004726"/>
    </source>
</evidence>